<evidence type="ECO:0000256" key="4">
    <source>
        <dbReference type="RuleBase" id="RU362003"/>
    </source>
</evidence>
<feature type="domain" description="Squalene cyclase N-terminal" evidence="6">
    <location>
        <begin position="97"/>
        <end position="401"/>
    </location>
</feature>
<dbReference type="GO" id="GO:0016871">
    <property type="term" value="F:cycloartenol synthase activity"/>
    <property type="evidence" value="ECO:0007669"/>
    <property type="project" value="UniProtKB-ARBA"/>
</dbReference>
<evidence type="ECO:0000256" key="1">
    <source>
        <dbReference type="ARBA" id="ARBA00009755"/>
    </source>
</evidence>
<dbReference type="EC" id="5.4.99.-" evidence="4"/>
<dbReference type="SUPFAM" id="SSF48239">
    <property type="entry name" value="Terpenoid cyclases/Protein prenyltransferases"/>
    <property type="match status" value="2"/>
</dbReference>
<dbReference type="InterPro" id="IPR032697">
    <property type="entry name" value="SQ_cyclase_N"/>
</dbReference>
<dbReference type="InterPro" id="IPR032696">
    <property type="entry name" value="SQ_cyclase_C"/>
</dbReference>
<gene>
    <name evidence="7" type="primary">OSC</name>
</gene>
<name>A0A977TNH8_ALOVR</name>
<keyword evidence="3 4" id="KW-0413">Isomerase</keyword>
<evidence type="ECO:0000256" key="3">
    <source>
        <dbReference type="ARBA" id="ARBA00023235"/>
    </source>
</evidence>
<protein>
    <recommendedName>
        <fullName evidence="4">Terpene cyclase/mutase family member</fullName>
        <ecNumber evidence="4">5.4.99.-</ecNumber>
    </recommendedName>
</protein>
<keyword evidence="2" id="KW-0677">Repeat</keyword>
<feature type="domain" description="Squalene cyclase C-terminal" evidence="5">
    <location>
        <begin position="412"/>
        <end position="750"/>
    </location>
</feature>
<sequence>MWKLKIAEGGPGVMTRSNFIGRQFWEFDPELGSREEREAVERAREEFRRNKFQKKIPSDMLMRMQFARENPCDTKLPQVKLNEKEEISEEAVTITLRRAISYFSSIQGHDGHWPGDAGCLLYLTPTLVLVLYISGALDRTLSAEHQKEMRRYLYNHQNEDGGWGFHEEGHSVMFSTALCYITLRLLGEKVNGGEDGAMVKARTWIRDRGGVTSIPTWGKFWLSVLGIIEWAGINPIQPEFFMLPSFLPIHPGKFWCHLRLVYLGMSYLYGKKFVAPVTNVILSLREELHIQPYHMVDWNLARKSFAKEDLYYPHPLAQDIIWGFLYRIAEPLFTRWPLSTLRGKALQAVIEQLHYEDENSLYHCITCAEKMLAMLCCWAEDPNSDAFKLHLARIPDYLWVAEDGMKMQGIGSQIWDAALAVQAILSSMLVEEYGTTLKKAHEFIKLSQNTDNNSGDYSRRYRHMSKGGWSFTMPDNRWPVSDCTAEAFKAALLLSKLSPNIVGQSMAIERMCDAVKSILSFQNKNGGFSTWELTRTYEWLEFCNASEFFSGVLVDYQFVECTSSAVQALVLFKEMYPGYLKEEIEICVKKAMKFIESTQKEDGSWYGSWGICYTYGTWFGIEGLLACGKTYDTSSRIRKACQFLLSKQLDSGGWGESYLSSTTEVYTNLEGNRSHLVNTSWAMLALIKAGQVERDPEPMHRAAKFLINMQEENGDFPQQEMVGIFVKNGCLNYAQYKSIFPIWALGEYRKRLLVNSISSCA</sequence>
<dbReference type="CDD" id="cd02892">
    <property type="entry name" value="SQCY_1"/>
    <property type="match status" value="1"/>
</dbReference>
<accession>A0A977TNH8</accession>
<dbReference type="SFLD" id="SFLDG01016">
    <property type="entry name" value="Prenyltransferase_Like_2"/>
    <property type="match status" value="1"/>
</dbReference>
<dbReference type="InterPro" id="IPR008930">
    <property type="entry name" value="Terpenoid_cyclase/PrenylTrfase"/>
</dbReference>
<dbReference type="GO" id="GO:0005811">
    <property type="term" value="C:lipid droplet"/>
    <property type="evidence" value="ECO:0007669"/>
    <property type="project" value="InterPro"/>
</dbReference>
<dbReference type="Pfam" id="PF13243">
    <property type="entry name" value="SQHop_cyclase_C"/>
    <property type="match status" value="1"/>
</dbReference>
<dbReference type="PANTHER" id="PTHR11764:SF20">
    <property type="entry name" value="LANOSTEROL SYNTHASE"/>
    <property type="match status" value="1"/>
</dbReference>
<evidence type="ECO:0000313" key="7">
    <source>
        <dbReference type="EMBL" id="UXX25230.1"/>
    </source>
</evidence>
<dbReference type="Gene3D" id="1.50.10.20">
    <property type="match status" value="2"/>
</dbReference>
<organism evidence="7">
    <name type="scientific">Aloe vera</name>
    <name type="common">Aloe</name>
    <name type="synonym">Aloe barbadensis</name>
    <dbReference type="NCBI Taxonomy" id="34199"/>
    <lineage>
        <taxon>Eukaryota</taxon>
        <taxon>Viridiplantae</taxon>
        <taxon>Streptophyta</taxon>
        <taxon>Embryophyta</taxon>
        <taxon>Tracheophyta</taxon>
        <taxon>Spermatophyta</taxon>
        <taxon>Magnoliopsida</taxon>
        <taxon>Liliopsida</taxon>
        <taxon>Asparagales</taxon>
        <taxon>Asphodelaceae</taxon>
        <taxon>Asphodeloideae</taxon>
        <taxon>Aloe</taxon>
    </lineage>
</organism>
<comment type="similarity">
    <text evidence="1 4">Belongs to the terpene cyclase/mutase family.</text>
</comment>
<reference evidence="7" key="1">
    <citation type="submission" date="2021-06" db="EMBL/GenBank/DDBJ databases">
        <authorList>
            <person name="Almeida A."/>
            <person name="Raadam M.H."/>
            <person name="Lopez-Villanueva A."/>
            <person name="Hernandez-De Lira I.O."/>
            <person name="Khakimov B."/>
            <person name="Balagurusamy N."/>
        </authorList>
    </citation>
    <scope>NUCLEOTIDE SEQUENCE</scope>
</reference>
<dbReference type="InterPro" id="IPR002365">
    <property type="entry name" value="Terpene_synthase_CS"/>
</dbReference>
<dbReference type="AlphaFoldDB" id="A0A977TNH8"/>
<dbReference type="PROSITE" id="PS01074">
    <property type="entry name" value="TERPENE_SYNTHASES"/>
    <property type="match status" value="1"/>
</dbReference>
<dbReference type="GO" id="GO:0016104">
    <property type="term" value="P:triterpenoid biosynthetic process"/>
    <property type="evidence" value="ECO:0007669"/>
    <property type="project" value="InterPro"/>
</dbReference>
<dbReference type="FunFam" id="1.50.10.20:FF:000011">
    <property type="entry name" value="Terpene cyclase/mutase family member"/>
    <property type="match status" value="1"/>
</dbReference>
<dbReference type="Pfam" id="PF13249">
    <property type="entry name" value="SQHop_cyclase_N"/>
    <property type="match status" value="1"/>
</dbReference>
<evidence type="ECO:0000259" key="5">
    <source>
        <dbReference type="Pfam" id="PF13243"/>
    </source>
</evidence>
<evidence type="ECO:0000259" key="6">
    <source>
        <dbReference type="Pfam" id="PF13249"/>
    </source>
</evidence>
<dbReference type="NCBIfam" id="TIGR01787">
    <property type="entry name" value="squalene_cyclas"/>
    <property type="match status" value="1"/>
</dbReference>
<dbReference type="EMBL" id="MZ439834">
    <property type="protein sequence ID" value="UXX25230.1"/>
    <property type="molecule type" value="mRNA"/>
</dbReference>
<evidence type="ECO:0000256" key="2">
    <source>
        <dbReference type="ARBA" id="ARBA00022737"/>
    </source>
</evidence>
<dbReference type="InterPro" id="IPR018333">
    <property type="entry name" value="Squalene_cyclase"/>
</dbReference>
<proteinExistence type="evidence at transcript level"/>
<dbReference type="PANTHER" id="PTHR11764">
    <property type="entry name" value="TERPENE CYCLASE/MUTASE FAMILY MEMBER"/>
    <property type="match status" value="1"/>
</dbReference>